<evidence type="ECO:0000256" key="1">
    <source>
        <dbReference type="ARBA" id="ARBA00022714"/>
    </source>
</evidence>
<evidence type="ECO:0000256" key="4">
    <source>
        <dbReference type="ARBA" id="ARBA00023014"/>
    </source>
</evidence>
<evidence type="ECO:0000313" key="9">
    <source>
        <dbReference type="WBParaSite" id="TCLT_0000890101-mRNA-1"/>
    </source>
</evidence>
<reference evidence="7 8" key="2">
    <citation type="submission" date="2018-11" db="EMBL/GenBank/DDBJ databases">
        <authorList>
            <consortium name="Pathogen Informatics"/>
        </authorList>
    </citation>
    <scope>NUCLEOTIDE SEQUENCE [LARGE SCALE GENOMIC DNA]</scope>
</reference>
<reference evidence="9" key="1">
    <citation type="submission" date="2017-02" db="UniProtKB">
        <authorList>
            <consortium name="WormBaseParasite"/>
        </authorList>
    </citation>
    <scope>IDENTIFICATION</scope>
</reference>
<evidence type="ECO:0000256" key="5">
    <source>
        <dbReference type="ARBA" id="ARBA00034078"/>
    </source>
</evidence>
<dbReference type="WBParaSite" id="TCLT_0000890101-mRNA-1">
    <property type="protein sequence ID" value="TCLT_0000890101-mRNA-1"/>
    <property type="gene ID" value="TCLT_0000890101"/>
</dbReference>
<dbReference type="SMART" id="SM00704">
    <property type="entry name" value="ZnF_CDGSH"/>
    <property type="match status" value="2"/>
</dbReference>
<dbReference type="STRING" id="103827.A0A0N5D766"/>
<dbReference type="GO" id="GO:0046872">
    <property type="term" value="F:metal ion binding"/>
    <property type="evidence" value="ECO:0007669"/>
    <property type="project" value="UniProtKB-KW"/>
</dbReference>
<dbReference type="InterPro" id="IPR052950">
    <property type="entry name" value="CISD"/>
</dbReference>
<keyword evidence="1" id="KW-0001">2Fe-2S</keyword>
<keyword evidence="4" id="KW-0411">Iron-sulfur</keyword>
<feature type="domain" description="Iron-binding zinc finger CDGSH type" evidence="6">
    <location>
        <begin position="53"/>
        <end position="90"/>
    </location>
</feature>
<keyword evidence="3" id="KW-0408">Iron</keyword>
<feature type="domain" description="Iron-binding zinc finger CDGSH type" evidence="6">
    <location>
        <begin position="94"/>
        <end position="129"/>
    </location>
</feature>
<accession>A0A0N5D766</accession>
<dbReference type="AlphaFoldDB" id="A0A0N5D766"/>
<evidence type="ECO:0000313" key="7">
    <source>
        <dbReference type="EMBL" id="VDN06477.1"/>
    </source>
</evidence>
<dbReference type="OMA" id="YEGVANK"/>
<evidence type="ECO:0000256" key="2">
    <source>
        <dbReference type="ARBA" id="ARBA00022723"/>
    </source>
</evidence>
<name>A0A0N5D766_THECL</name>
<keyword evidence="2" id="KW-0479">Metal-binding</keyword>
<evidence type="ECO:0000313" key="8">
    <source>
        <dbReference type="Proteomes" id="UP000276776"/>
    </source>
</evidence>
<dbReference type="GO" id="GO:0005739">
    <property type="term" value="C:mitochondrion"/>
    <property type="evidence" value="ECO:0007669"/>
    <property type="project" value="TreeGrafter"/>
</dbReference>
<dbReference type="GO" id="GO:0051537">
    <property type="term" value="F:2 iron, 2 sulfur cluster binding"/>
    <property type="evidence" value="ECO:0007669"/>
    <property type="project" value="UniProtKB-KW"/>
</dbReference>
<sequence>MLLKITVFENSILLKSALLKFQICTVMSRAKSSIKLLNPSAAWFPEVGVCKDNKPIRLKLRKGEKYSWCSCGLSGRQPWCDGSHRSEGLTALKPLHFEVEADGEYSLCGCKATQNRPLCDGRHNKVRKTRNTDPPQFCAYDESAVYSGEANKLGYKPKQGRWHF</sequence>
<comment type="cofactor">
    <cofactor evidence="5">
        <name>[2Fe-2S] cluster</name>
        <dbReference type="ChEBI" id="CHEBI:190135"/>
    </cofactor>
</comment>
<protein>
    <submittedName>
        <fullName evidence="9">CDGSH iron-sulfur domain-containing protein 3, mitochondrial</fullName>
    </submittedName>
</protein>
<dbReference type="OrthoDB" id="15717at2759"/>
<gene>
    <name evidence="7" type="ORF">TCLT_LOCUS8890</name>
</gene>
<dbReference type="EMBL" id="UYYF01004697">
    <property type="protein sequence ID" value="VDN06477.1"/>
    <property type="molecule type" value="Genomic_DNA"/>
</dbReference>
<proteinExistence type="predicted"/>
<evidence type="ECO:0000259" key="6">
    <source>
        <dbReference type="SMART" id="SM00704"/>
    </source>
</evidence>
<evidence type="ECO:0000256" key="3">
    <source>
        <dbReference type="ARBA" id="ARBA00023004"/>
    </source>
</evidence>
<dbReference type="PANTHER" id="PTHR46491:SF3">
    <property type="entry name" value="CDGSH IRON-SULFUR DOMAIN-CONTAINING PROTEIN 3, MITOCHONDRIAL"/>
    <property type="match status" value="1"/>
</dbReference>
<dbReference type="Gene3D" id="3.40.5.90">
    <property type="entry name" value="CDGSH iron-sulfur domain, mitoNEET-type"/>
    <property type="match status" value="2"/>
</dbReference>
<dbReference type="Proteomes" id="UP000276776">
    <property type="component" value="Unassembled WGS sequence"/>
</dbReference>
<dbReference type="InterPro" id="IPR042216">
    <property type="entry name" value="MitoNEET_CISD"/>
</dbReference>
<keyword evidence="8" id="KW-1185">Reference proteome</keyword>
<organism evidence="9">
    <name type="scientific">Thelazia callipaeda</name>
    <name type="common">Oriental eyeworm</name>
    <name type="synonym">Parasitic nematode</name>
    <dbReference type="NCBI Taxonomy" id="103827"/>
    <lineage>
        <taxon>Eukaryota</taxon>
        <taxon>Metazoa</taxon>
        <taxon>Ecdysozoa</taxon>
        <taxon>Nematoda</taxon>
        <taxon>Chromadorea</taxon>
        <taxon>Rhabditida</taxon>
        <taxon>Spirurina</taxon>
        <taxon>Spiruromorpha</taxon>
        <taxon>Thelazioidea</taxon>
        <taxon>Thelaziidae</taxon>
        <taxon>Thelazia</taxon>
    </lineage>
</organism>
<dbReference type="PANTHER" id="PTHR46491">
    <property type="entry name" value="CDGSH IRON SULFUR DOMAIN PROTEIN HOMOLOG"/>
    <property type="match status" value="1"/>
</dbReference>
<dbReference type="InterPro" id="IPR018967">
    <property type="entry name" value="FeS-contain_CDGSH-typ"/>
</dbReference>
<dbReference type="Pfam" id="PF09360">
    <property type="entry name" value="zf-CDGSH"/>
    <property type="match status" value="1"/>
</dbReference>